<feature type="domain" description="Dinitrogenase iron-molybdenum cofactor N-terminal" evidence="4">
    <location>
        <begin position="7"/>
        <end position="82"/>
    </location>
</feature>
<evidence type="ECO:0008006" key="7">
    <source>
        <dbReference type="Google" id="ProtNLM"/>
    </source>
</evidence>
<dbReference type="InterPro" id="IPR051840">
    <property type="entry name" value="NifX/NifY_domain"/>
</dbReference>
<evidence type="ECO:0000259" key="3">
    <source>
        <dbReference type="Pfam" id="PF02579"/>
    </source>
</evidence>
<gene>
    <name evidence="5" type="ORF">KDN34_14260</name>
</gene>
<dbReference type="PANTHER" id="PTHR33937">
    <property type="entry name" value="IRON-MOLYBDENUM PROTEIN-RELATED-RELATED"/>
    <property type="match status" value="1"/>
</dbReference>
<dbReference type="Pfam" id="PF16844">
    <property type="entry name" value="DIMCO_N"/>
    <property type="match status" value="1"/>
</dbReference>
<dbReference type="InterPro" id="IPR038127">
    <property type="entry name" value="NafY_N_sf"/>
</dbReference>
<sequence length="231" mass="24801">MMQQPLISDEAALRIALAVRSLPEVGLGSLLDLLLQHLGEPLSAEKLAGISPKSFRVMVSSLSETPTRRDVSSALAILTNNEVEELDAPQLCLLPPLVGPKLTVAITSNQGEMINGHYGSCMRVLVYEVNAYAHQLLDVHNIDGGLQGEARAEYMLNKLKGCQLLFTLSIGGPAAAKVTRANIHPVKNTVPVPAAEALTELSQVISHNPPPWICKLLGITSSQNALQFEED</sequence>
<keyword evidence="6" id="KW-1185">Reference proteome</keyword>
<dbReference type="CDD" id="cd00853">
    <property type="entry name" value="NifX"/>
    <property type="match status" value="1"/>
</dbReference>
<dbReference type="InterPro" id="IPR034169">
    <property type="entry name" value="NifX-like"/>
</dbReference>
<dbReference type="Pfam" id="PF02579">
    <property type="entry name" value="Nitro_FeMo-Co"/>
    <property type="match status" value="1"/>
</dbReference>
<dbReference type="InterPro" id="IPR036105">
    <property type="entry name" value="DiNase_FeMo-co_biosyn_sf"/>
</dbReference>
<dbReference type="EMBL" id="CP073587">
    <property type="protein sequence ID" value="QUN05346.1"/>
    <property type="molecule type" value="Genomic_DNA"/>
</dbReference>
<feature type="domain" description="Dinitrogenase iron-molybdenum cofactor biosynthesis" evidence="3">
    <location>
        <begin position="111"/>
        <end position="202"/>
    </location>
</feature>
<protein>
    <recommendedName>
        <fullName evidence="7">Dinitrogenase iron-molybdenum cofactor biosynthesis protein</fullName>
    </recommendedName>
</protein>
<proteinExistence type="inferred from homology"/>
<dbReference type="InterPro" id="IPR003731">
    <property type="entry name" value="Di-Nase_FeMo-co_biosynth"/>
</dbReference>
<evidence type="ECO:0000313" key="6">
    <source>
        <dbReference type="Proteomes" id="UP000679575"/>
    </source>
</evidence>
<name>A0ABX7YT44_9GAMM</name>
<keyword evidence="2" id="KW-0535">Nitrogen fixation</keyword>
<dbReference type="Proteomes" id="UP000679575">
    <property type="component" value="Chromosome"/>
</dbReference>
<dbReference type="PANTHER" id="PTHR33937:SF1">
    <property type="entry name" value="IRON-MOLIBDENUM COFACTOR PROCESSING PROTEIN"/>
    <property type="match status" value="1"/>
</dbReference>
<accession>A0ABX7YT44</accession>
<comment type="similarity">
    <text evidence="1">Belongs to the NifX/NifY family.</text>
</comment>
<evidence type="ECO:0000259" key="4">
    <source>
        <dbReference type="Pfam" id="PF16844"/>
    </source>
</evidence>
<evidence type="ECO:0000256" key="2">
    <source>
        <dbReference type="ARBA" id="ARBA00023231"/>
    </source>
</evidence>
<dbReference type="RefSeq" id="WP_212594379.1">
    <property type="nucleotide sequence ID" value="NZ_CP073587.1"/>
</dbReference>
<organism evidence="5 6">
    <name type="scientific">Shewanella yunxiaonensis</name>
    <dbReference type="NCBI Taxonomy" id="2829809"/>
    <lineage>
        <taxon>Bacteria</taxon>
        <taxon>Pseudomonadati</taxon>
        <taxon>Pseudomonadota</taxon>
        <taxon>Gammaproteobacteria</taxon>
        <taxon>Alteromonadales</taxon>
        <taxon>Shewanellaceae</taxon>
        <taxon>Shewanella</taxon>
    </lineage>
</organism>
<reference evidence="5 6" key="1">
    <citation type="submission" date="2021-04" db="EMBL/GenBank/DDBJ databases">
        <title>Novel species identification of genus Shewanella.</title>
        <authorList>
            <person name="Liu G."/>
        </authorList>
    </citation>
    <scope>NUCLEOTIDE SEQUENCE [LARGE SCALE GENOMIC DNA]</scope>
    <source>
        <strain evidence="5 6">FJAT-54481</strain>
    </source>
</reference>
<dbReference type="Gene3D" id="1.10.150.590">
    <property type="entry name" value="Dinitrogenase iron-molybdenum cofactor, N-terminal"/>
    <property type="match status" value="1"/>
</dbReference>
<evidence type="ECO:0000313" key="5">
    <source>
        <dbReference type="EMBL" id="QUN05346.1"/>
    </source>
</evidence>
<evidence type="ECO:0000256" key="1">
    <source>
        <dbReference type="ARBA" id="ARBA00010285"/>
    </source>
</evidence>
<dbReference type="Gene3D" id="3.30.420.130">
    <property type="entry name" value="Dinitrogenase iron-molybdenum cofactor biosynthesis domain"/>
    <property type="match status" value="1"/>
</dbReference>
<dbReference type="SUPFAM" id="SSF53146">
    <property type="entry name" value="Nitrogenase accessory factor-like"/>
    <property type="match status" value="1"/>
</dbReference>
<dbReference type="InterPro" id="IPR031763">
    <property type="entry name" value="NafY_N"/>
</dbReference>